<gene>
    <name evidence="5" type="ORF">Vretifemale_12752</name>
</gene>
<dbReference type="Pfam" id="PF13948">
    <property type="entry name" value="DUF4215"/>
    <property type="match status" value="1"/>
</dbReference>
<protein>
    <recommendedName>
        <fullName evidence="7">DUF4215 domain-containing protein</fullName>
    </recommendedName>
</protein>
<evidence type="ECO:0000256" key="4">
    <source>
        <dbReference type="SAM" id="MobiDB-lite"/>
    </source>
</evidence>
<dbReference type="AlphaFoldDB" id="A0A8J4CPI7"/>
<dbReference type="InterPro" id="IPR011936">
    <property type="entry name" value="Myxo_disulph_rpt"/>
</dbReference>
<sequence length="103" mass="10614">NNQALLTSEDCYNGVDDDKDGAVDKEDADCQRCGDGIIDMNEKCDDGNILDGDGCTSTCQLPPPPSPPSPPQPPSPPPSPPSPPMPPSPPPNPNSPPPPPPPP</sequence>
<keyword evidence="1" id="KW-0732">Signal</keyword>
<dbReference type="OrthoDB" id="542968at2759"/>
<keyword evidence="2" id="KW-0677">Repeat</keyword>
<evidence type="ECO:0000256" key="2">
    <source>
        <dbReference type="ARBA" id="ARBA00022737"/>
    </source>
</evidence>
<feature type="compositionally biased region" description="Pro residues" evidence="4">
    <location>
        <begin position="61"/>
        <end position="103"/>
    </location>
</feature>
<organism evidence="5 6">
    <name type="scientific">Volvox reticuliferus</name>
    <dbReference type="NCBI Taxonomy" id="1737510"/>
    <lineage>
        <taxon>Eukaryota</taxon>
        <taxon>Viridiplantae</taxon>
        <taxon>Chlorophyta</taxon>
        <taxon>core chlorophytes</taxon>
        <taxon>Chlorophyceae</taxon>
        <taxon>CS clade</taxon>
        <taxon>Chlamydomonadales</taxon>
        <taxon>Volvocaceae</taxon>
        <taxon>Volvox</taxon>
    </lineage>
</organism>
<name>A0A8J4CPI7_9CHLO</name>
<accession>A0A8J4CPI7</accession>
<evidence type="ECO:0000256" key="3">
    <source>
        <dbReference type="ARBA" id="ARBA00023157"/>
    </source>
</evidence>
<feature type="non-terminal residue" evidence="5">
    <location>
        <position position="1"/>
    </location>
</feature>
<keyword evidence="3" id="KW-1015">Disulfide bond</keyword>
<evidence type="ECO:0000313" key="6">
    <source>
        <dbReference type="Proteomes" id="UP000747110"/>
    </source>
</evidence>
<keyword evidence="6" id="KW-1185">Reference proteome</keyword>
<reference evidence="5" key="1">
    <citation type="journal article" date="2021" name="Proc. Natl. Acad. Sci. U.S.A.">
        <title>Three genomes in the algal genus Volvox reveal the fate of a haploid sex-determining region after a transition to homothallism.</title>
        <authorList>
            <person name="Yamamoto K."/>
            <person name="Hamaji T."/>
            <person name="Kawai-Toyooka H."/>
            <person name="Matsuzaki R."/>
            <person name="Takahashi F."/>
            <person name="Nishimura Y."/>
            <person name="Kawachi M."/>
            <person name="Noguchi H."/>
            <person name="Minakuchi Y."/>
            <person name="Umen J.G."/>
            <person name="Toyoda A."/>
            <person name="Nozaki H."/>
        </authorList>
    </citation>
    <scope>NUCLEOTIDE SEQUENCE</scope>
    <source>
        <strain evidence="5">NIES-3786</strain>
    </source>
</reference>
<evidence type="ECO:0008006" key="7">
    <source>
        <dbReference type="Google" id="ProtNLM"/>
    </source>
</evidence>
<comment type="caution">
    <text evidence="5">The sequence shown here is derived from an EMBL/GenBank/DDBJ whole genome shotgun (WGS) entry which is preliminary data.</text>
</comment>
<dbReference type="Proteomes" id="UP000747110">
    <property type="component" value="Unassembled WGS sequence"/>
</dbReference>
<feature type="region of interest" description="Disordered" evidence="4">
    <location>
        <begin position="1"/>
        <end position="28"/>
    </location>
</feature>
<proteinExistence type="predicted"/>
<feature type="non-terminal residue" evidence="5">
    <location>
        <position position="103"/>
    </location>
</feature>
<dbReference type="NCBIfam" id="TIGR02232">
    <property type="entry name" value="myxo_disulf_rpt"/>
    <property type="match status" value="1"/>
</dbReference>
<feature type="region of interest" description="Disordered" evidence="4">
    <location>
        <begin position="55"/>
        <end position="103"/>
    </location>
</feature>
<dbReference type="EMBL" id="BNCP01000028">
    <property type="protein sequence ID" value="GIL84041.1"/>
    <property type="molecule type" value="Genomic_DNA"/>
</dbReference>
<evidence type="ECO:0000313" key="5">
    <source>
        <dbReference type="EMBL" id="GIL84041.1"/>
    </source>
</evidence>
<evidence type="ECO:0000256" key="1">
    <source>
        <dbReference type="ARBA" id="ARBA00022729"/>
    </source>
</evidence>